<keyword evidence="1" id="KW-0732">Signal</keyword>
<name>H1Y2Q9_9SPHI</name>
<reference evidence="3" key="1">
    <citation type="submission" date="2011-09" db="EMBL/GenBank/DDBJ databases">
        <title>The permanent draft genome of Mucilaginibacter paludis DSM 18603.</title>
        <authorList>
            <consortium name="US DOE Joint Genome Institute (JGI-PGF)"/>
            <person name="Lucas S."/>
            <person name="Han J."/>
            <person name="Lapidus A."/>
            <person name="Bruce D."/>
            <person name="Goodwin L."/>
            <person name="Pitluck S."/>
            <person name="Peters L."/>
            <person name="Kyrpides N."/>
            <person name="Mavromatis K."/>
            <person name="Ivanova N."/>
            <person name="Mikhailova N."/>
            <person name="Held B."/>
            <person name="Detter J.C."/>
            <person name="Tapia R."/>
            <person name="Han C."/>
            <person name="Land M."/>
            <person name="Hauser L."/>
            <person name="Markowitz V."/>
            <person name="Cheng J.-F."/>
            <person name="Hugenholtz P."/>
            <person name="Woyke T."/>
            <person name="Wu D."/>
            <person name="Tindall B."/>
            <person name="Brambilla E."/>
            <person name="Klenk H.-P."/>
            <person name="Eisen J.A."/>
        </authorList>
    </citation>
    <scope>NUCLEOTIDE SEQUENCE [LARGE SCALE GENOMIC DNA]</scope>
    <source>
        <strain evidence="3">DSM 18603</strain>
    </source>
</reference>
<dbReference type="RefSeq" id="WP_008508990.1">
    <property type="nucleotide sequence ID" value="NZ_CM001403.1"/>
</dbReference>
<dbReference type="GO" id="GO:0004222">
    <property type="term" value="F:metalloendopeptidase activity"/>
    <property type="evidence" value="ECO:0007669"/>
    <property type="project" value="TreeGrafter"/>
</dbReference>
<proteinExistence type="predicted"/>
<dbReference type="CDD" id="cd12797">
    <property type="entry name" value="M23_peptidase"/>
    <property type="match status" value="1"/>
</dbReference>
<dbReference type="SUPFAM" id="SSF51261">
    <property type="entry name" value="Duplicated hybrid motif"/>
    <property type="match status" value="1"/>
</dbReference>
<dbReference type="InterPro" id="IPR011055">
    <property type="entry name" value="Dup_hybrid_motif"/>
</dbReference>
<dbReference type="OrthoDB" id="9801052at2"/>
<dbReference type="InterPro" id="IPR016047">
    <property type="entry name" value="M23ase_b-sheet_dom"/>
</dbReference>
<dbReference type="Gene3D" id="2.70.70.10">
    <property type="entry name" value="Glucose Permease (Domain IIA)"/>
    <property type="match status" value="1"/>
</dbReference>
<protein>
    <submittedName>
        <fullName evidence="3">Peptidase M23</fullName>
    </submittedName>
</protein>
<accession>H1Y2Q9</accession>
<keyword evidence="4" id="KW-1185">Reference proteome</keyword>
<dbReference type="PANTHER" id="PTHR21666">
    <property type="entry name" value="PEPTIDASE-RELATED"/>
    <property type="match status" value="1"/>
</dbReference>
<evidence type="ECO:0000313" key="4">
    <source>
        <dbReference type="Proteomes" id="UP000002774"/>
    </source>
</evidence>
<dbReference type="HOGENOM" id="CLU_104232_0_0_10"/>
<evidence type="ECO:0000259" key="2">
    <source>
        <dbReference type="Pfam" id="PF01551"/>
    </source>
</evidence>
<organism evidence="3 4">
    <name type="scientific">Mucilaginibacter paludis DSM 18603</name>
    <dbReference type="NCBI Taxonomy" id="714943"/>
    <lineage>
        <taxon>Bacteria</taxon>
        <taxon>Pseudomonadati</taxon>
        <taxon>Bacteroidota</taxon>
        <taxon>Sphingobacteriia</taxon>
        <taxon>Sphingobacteriales</taxon>
        <taxon>Sphingobacteriaceae</taxon>
        <taxon>Mucilaginibacter</taxon>
    </lineage>
</organism>
<dbReference type="STRING" id="714943.Mucpa_4147"/>
<gene>
    <name evidence="3" type="ORF">Mucpa_4147</name>
</gene>
<dbReference type="InterPro" id="IPR050570">
    <property type="entry name" value="Cell_wall_metabolism_enzyme"/>
</dbReference>
<dbReference type="EMBL" id="CM001403">
    <property type="protein sequence ID" value="EHQ28238.1"/>
    <property type="molecule type" value="Genomic_DNA"/>
</dbReference>
<dbReference type="AlphaFoldDB" id="H1Y2Q9"/>
<dbReference type="Proteomes" id="UP000002774">
    <property type="component" value="Chromosome"/>
</dbReference>
<feature type="domain" description="M23ase beta-sheet core" evidence="2">
    <location>
        <begin position="97"/>
        <end position="194"/>
    </location>
</feature>
<dbReference type="PANTHER" id="PTHR21666:SF289">
    <property type="entry name" value="L-ALA--D-GLU ENDOPEPTIDASE"/>
    <property type="match status" value="1"/>
</dbReference>
<evidence type="ECO:0000256" key="1">
    <source>
        <dbReference type="ARBA" id="ARBA00022729"/>
    </source>
</evidence>
<dbReference type="Pfam" id="PF01551">
    <property type="entry name" value="Peptidase_M23"/>
    <property type="match status" value="1"/>
</dbReference>
<dbReference type="eggNOG" id="COG0739">
    <property type="taxonomic scope" value="Bacteria"/>
</dbReference>
<sequence length="234" mass="26317">MDRHKQLEHFIAANPDKVGKVVYFDAARHKLLRLDFTDANHELSPEIIGHTQQFSAWVFKKLKENKCKYGVGGYFENRTIYSRSALFNTTAEPRCLHLGIDIWGDAGTMVYAPLAGKVHSFQDNDNFGDYGATIILEHHLDGLKLFSLYGHLNDESFLGLSEGMAIEKGEALGEFGSTEENGNWPPHLHFQLMFDMEGLKGDYPGACRLSEQDKYRHNIADPGLILQFPAGSII</sequence>
<evidence type="ECO:0000313" key="3">
    <source>
        <dbReference type="EMBL" id="EHQ28238.1"/>
    </source>
</evidence>